<dbReference type="Pfam" id="PF13404">
    <property type="entry name" value="HTH_AsnC-type"/>
    <property type="match status" value="1"/>
</dbReference>
<dbReference type="CDD" id="cd00090">
    <property type="entry name" value="HTH_ARSR"/>
    <property type="match status" value="1"/>
</dbReference>
<dbReference type="PROSITE" id="PS00519">
    <property type="entry name" value="HTH_ASNC_1"/>
    <property type="match status" value="1"/>
</dbReference>
<dbReference type="Proteomes" id="UP000471521">
    <property type="component" value="Unassembled WGS sequence"/>
</dbReference>
<dbReference type="PANTHER" id="PTHR43413">
    <property type="entry name" value="TRANSCRIPTIONAL REGULATOR, ASNC FAMILY"/>
    <property type="match status" value="1"/>
</dbReference>
<dbReference type="InterPro" id="IPR056526">
    <property type="entry name" value="TRASH_HVO_1752"/>
</dbReference>
<dbReference type="GO" id="GO:0043565">
    <property type="term" value="F:sequence-specific DNA binding"/>
    <property type="evidence" value="ECO:0007669"/>
    <property type="project" value="InterPro"/>
</dbReference>
<evidence type="ECO:0000256" key="3">
    <source>
        <dbReference type="ARBA" id="ARBA00023163"/>
    </source>
</evidence>
<dbReference type="OrthoDB" id="33200at2157"/>
<dbReference type="SUPFAM" id="SSF46785">
    <property type="entry name" value="Winged helix' DNA-binding domain"/>
    <property type="match status" value="1"/>
</dbReference>
<name>A0A6B0SMD1_9EURY</name>
<proteinExistence type="predicted"/>
<evidence type="ECO:0000256" key="1">
    <source>
        <dbReference type="ARBA" id="ARBA00023015"/>
    </source>
</evidence>
<dbReference type="RefSeq" id="WP_159527096.1">
    <property type="nucleotide sequence ID" value="NZ_WUUU01000134.1"/>
</dbReference>
<dbReference type="AlphaFoldDB" id="A0A6B0SMD1"/>
<dbReference type="PROSITE" id="PS50956">
    <property type="entry name" value="HTH_ASNC_2"/>
    <property type="match status" value="1"/>
</dbReference>
<reference evidence="5 6" key="1">
    <citation type="submission" date="2019-12" db="EMBL/GenBank/DDBJ databases">
        <title>Isolation and characterization of three novel carbon monoxide-oxidizing members of Halobacteria from salione crusts and soils.</title>
        <authorList>
            <person name="Myers M.R."/>
            <person name="King G.M."/>
        </authorList>
    </citation>
    <scope>NUCLEOTIDE SEQUENCE [LARGE SCALE GENOMIC DNA]</scope>
    <source>
        <strain evidence="5 6">PCN9</strain>
    </source>
</reference>
<dbReference type="Gene3D" id="1.10.10.10">
    <property type="entry name" value="Winged helix-like DNA-binding domain superfamily/Winged helix DNA-binding domain"/>
    <property type="match status" value="1"/>
</dbReference>
<dbReference type="Pfam" id="PF24273">
    <property type="entry name" value="TRASH_HVO_1752_C"/>
    <property type="match status" value="1"/>
</dbReference>
<dbReference type="InterPro" id="IPR036388">
    <property type="entry name" value="WH-like_DNA-bd_sf"/>
</dbReference>
<dbReference type="EMBL" id="WUUU01000134">
    <property type="protein sequence ID" value="MXR21646.1"/>
    <property type="molecule type" value="Genomic_DNA"/>
</dbReference>
<dbReference type="InterPro" id="IPR050684">
    <property type="entry name" value="HTH-Siroheme_Decarb"/>
</dbReference>
<evidence type="ECO:0000313" key="6">
    <source>
        <dbReference type="Proteomes" id="UP000471521"/>
    </source>
</evidence>
<dbReference type="InterPro" id="IPR036390">
    <property type="entry name" value="WH_DNA-bd_sf"/>
</dbReference>
<sequence length="196" mass="21012">MTDLDETDRRILELLAADGRRPYSDIADDVGLSAPAVSDRVAALEASGVIDRFTVDIDRSQLREGAHVLVDLSVPPGNVDEVRESVGAADAVEHVFVTASGDVTCSARLPIEDVRAWVGDVVGTDAITDFDVTLLESADWRPSVGGAEFALACDECGNTVTSEGETARIGGSRYHFCCSSCQARFEERYERLDADA</sequence>
<keyword evidence="1" id="KW-0805">Transcription regulation</keyword>
<protein>
    <submittedName>
        <fullName evidence="5">AsnC family transcriptional regulator</fullName>
    </submittedName>
</protein>
<feature type="domain" description="HTH asnC-type" evidence="4">
    <location>
        <begin position="4"/>
        <end position="67"/>
    </location>
</feature>
<dbReference type="InterPro" id="IPR019885">
    <property type="entry name" value="Tscrpt_reg_HTH_AsnC-type_CS"/>
</dbReference>
<dbReference type="InterPro" id="IPR000485">
    <property type="entry name" value="AsnC-type_HTH_dom"/>
</dbReference>
<accession>A0A6B0SMD1</accession>
<dbReference type="PANTHER" id="PTHR43413:SF4">
    <property type="entry name" value="HTH-TYPE TRANSCRIPTIONAL REGULATOR LYSM"/>
    <property type="match status" value="1"/>
</dbReference>
<comment type="caution">
    <text evidence="5">The sequence shown here is derived from an EMBL/GenBank/DDBJ whole genome shotgun (WGS) entry which is preliminary data.</text>
</comment>
<evidence type="ECO:0000256" key="2">
    <source>
        <dbReference type="ARBA" id="ARBA00023125"/>
    </source>
</evidence>
<keyword evidence="6" id="KW-1185">Reference proteome</keyword>
<dbReference type="InterPro" id="IPR011017">
    <property type="entry name" value="TRASH_dom"/>
</dbReference>
<keyword evidence="3" id="KW-0804">Transcription</keyword>
<keyword evidence="2" id="KW-0238">DNA-binding</keyword>
<dbReference type="SMART" id="SM00344">
    <property type="entry name" value="HTH_ASNC"/>
    <property type="match status" value="1"/>
</dbReference>
<dbReference type="PRINTS" id="PR00033">
    <property type="entry name" value="HTHASNC"/>
</dbReference>
<gene>
    <name evidence="5" type="ORF">GRX66_13895</name>
</gene>
<dbReference type="InterPro" id="IPR011991">
    <property type="entry name" value="ArsR-like_HTH"/>
</dbReference>
<dbReference type="SMART" id="SM00746">
    <property type="entry name" value="TRASH"/>
    <property type="match status" value="1"/>
</dbReference>
<organism evidence="5 6">
    <name type="scientific">Halobacterium bonnevillei</name>
    <dbReference type="NCBI Taxonomy" id="2692200"/>
    <lineage>
        <taxon>Archaea</taxon>
        <taxon>Methanobacteriati</taxon>
        <taxon>Methanobacteriota</taxon>
        <taxon>Stenosarchaea group</taxon>
        <taxon>Halobacteria</taxon>
        <taxon>Halobacteriales</taxon>
        <taxon>Halobacteriaceae</taxon>
        <taxon>Halobacterium</taxon>
    </lineage>
</organism>
<dbReference type="InterPro" id="IPR019888">
    <property type="entry name" value="Tscrpt_reg_AsnC-like"/>
</dbReference>
<evidence type="ECO:0000259" key="4">
    <source>
        <dbReference type="PROSITE" id="PS50956"/>
    </source>
</evidence>
<evidence type="ECO:0000313" key="5">
    <source>
        <dbReference type="EMBL" id="MXR21646.1"/>
    </source>
</evidence>